<dbReference type="Pfam" id="PF11382">
    <property type="entry name" value="MctB"/>
    <property type="match status" value="1"/>
</dbReference>
<keyword evidence="2" id="KW-0472">Membrane</keyword>
<feature type="coiled-coil region" evidence="1">
    <location>
        <begin position="35"/>
        <end position="72"/>
    </location>
</feature>
<dbReference type="STRING" id="690567.1339"/>
<evidence type="ECO:0000256" key="2">
    <source>
        <dbReference type="SAM" id="Phobius"/>
    </source>
</evidence>
<name>A0A0E3W352_9FIRM</name>
<dbReference type="OrthoDB" id="2382049at2"/>
<dbReference type="RefSeq" id="WP_046496835.1">
    <property type="nucleotide sequence ID" value="NZ_CGIH01000026.1"/>
</dbReference>
<keyword evidence="2" id="KW-1133">Transmembrane helix</keyword>
<dbReference type="Proteomes" id="UP000045545">
    <property type="component" value="Unassembled WGS sequence"/>
</dbReference>
<evidence type="ECO:0000313" key="4">
    <source>
        <dbReference type="Proteomes" id="UP000045545"/>
    </source>
</evidence>
<keyword evidence="4" id="KW-1185">Reference proteome</keyword>
<protein>
    <recommendedName>
        <fullName evidence="5">Copper transporter</fullName>
    </recommendedName>
</protein>
<feature type="transmembrane region" description="Helical" evidence="2">
    <location>
        <begin position="7"/>
        <end position="29"/>
    </location>
</feature>
<organism evidence="3 4">
    <name type="scientific">Syntrophomonas zehnderi OL-4</name>
    <dbReference type="NCBI Taxonomy" id="690567"/>
    <lineage>
        <taxon>Bacteria</taxon>
        <taxon>Bacillati</taxon>
        <taxon>Bacillota</taxon>
        <taxon>Clostridia</taxon>
        <taxon>Eubacteriales</taxon>
        <taxon>Syntrophomonadaceae</taxon>
        <taxon>Syntrophomonas</taxon>
    </lineage>
</organism>
<dbReference type="GO" id="GO:0055070">
    <property type="term" value="P:copper ion homeostasis"/>
    <property type="evidence" value="ECO:0007669"/>
    <property type="project" value="InterPro"/>
</dbReference>
<accession>A0A0E3W352</accession>
<evidence type="ECO:0000256" key="1">
    <source>
        <dbReference type="SAM" id="Coils"/>
    </source>
</evidence>
<sequence length="297" mass="32517">MIDLKDHIVSIIAIFLALGLGILIGSSIVSDDLMVTQQQRIIDRLEQQFATLREQENNLLAENEAKNKIINNYENFGQVMLGPIVKEHLKGAELAIVVTGGEEIPAGLLNTLTIAGATVNTQTVMLNNINLKDSSLRRKLVKFYGTEEDVSSDALRQKVAISVGMLITNQADIGTRKFLEENNLIKLGGVYTNPVDTVILIGGSNNSGNSYPESFDTNLINILLASGKQIVGVENSKVSYSYMETYQKYNLTTIDNIDLSLGQISLVLAMTGQPGDYGTKTTATKFMPSIPVEYLRR</sequence>
<proteinExistence type="predicted"/>
<evidence type="ECO:0008006" key="5">
    <source>
        <dbReference type="Google" id="ProtNLM"/>
    </source>
</evidence>
<reference evidence="3 4" key="1">
    <citation type="submission" date="2015-03" db="EMBL/GenBank/DDBJ databases">
        <authorList>
            <person name="Murphy D."/>
        </authorList>
    </citation>
    <scope>NUCLEOTIDE SEQUENCE [LARGE SCALE GENOMIC DNA]</scope>
    <source>
        <strain evidence="3 4">OL-4</strain>
    </source>
</reference>
<dbReference type="InterPro" id="IPR021522">
    <property type="entry name" value="MctB"/>
</dbReference>
<keyword evidence="2" id="KW-0812">Transmembrane</keyword>
<dbReference type="EMBL" id="CGIH01000026">
    <property type="protein sequence ID" value="CFX50468.1"/>
    <property type="molecule type" value="Genomic_DNA"/>
</dbReference>
<dbReference type="AlphaFoldDB" id="A0A0E3W352"/>
<dbReference type="GO" id="GO:0016020">
    <property type="term" value="C:membrane"/>
    <property type="evidence" value="ECO:0007669"/>
    <property type="project" value="InterPro"/>
</dbReference>
<keyword evidence="1" id="KW-0175">Coiled coil</keyword>
<evidence type="ECO:0000313" key="3">
    <source>
        <dbReference type="EMBL" id="CFX50468.1"/>
    </source>
</evidence>
<gene>
    <name evidence="3" type="ORF">1339</name>
</gene>